<evidence type="ECO:0000256" key="1">
    <source>
        <dbReference type="ARBA" id="ARBA00004275"/>
    </source>
</evidence>
<protein>
    <recommendedName>
        <fullName evidence="8">Delta3-cis-delta2-trans-enoyl-CoA isomerase</fullName>
    </recommendedName>
</protein>
<dbReference type="GO" id="GO:0004165">
    <property type="term" value="F:delta(3)-delta(2)-enoyl-CoA isomerase activity"/>
    <property type="evidence" value="ECO:0007669"/>
    <property type="project" value="UniProtKB-ARBA"/>
</dbReference>
<comment type="caution">
    <text evidence="6">The sequence shown here is derived from an EMBL/GenBank/DDBJ whole genome shotgun (WGS) entry which is preliminary data.</text>
</comment>
<evidence type="ECO:0000256" key="5">
    <source>
        <dbReference type="ARBA" id="ARBA00023235"/>
    </source>
</evidence>
<dbReference type="AlphaFoldDB" id="A0A9P7QGE1"/>
<evidence type="ECO:0000313" key="7">
    <source>
        <dbReference type="Proteomes" id="UP000707071"/>
    </source>
</evidence>
<comment type="pathway">
    <text evidence="2">Lipid metabolism; fatty acid beta-oxidation.</text>
</comment>
<name>A0A9P7QGE1_9HYPO</name>
<dbReference type="GO" id="GO:0005782">
    <property type="term" value="C:peroxisomal matrix"/>
    <property type="evidence" value="ECO:0007669"/>
    <property type="project" value="TreeGrafter"/>
</dbReference>
<evidence type="ECO:0000256" key="4">
    <source>
        <dbReference type="ARBA" id="ARBA00023140"/>
    </source>
</evidence>
<gene>
    <name evidence="6" type="ORF">E4U09_002002</name>
</gene>
<dbReference type="PANTHER" id="PTHR43684:SF1">
    <property type="entry name" value="ENOYL-COA DELTA ISOMERASE 2"/>
    <property type="match status" value="1"/>
</dbReference>
<comment type="subcellular location">
    <subcellularLocation>
        <location evidence="1">Peroxisome</location>
    </subcellularLocation>
</comment>
<dbReference type="InterPro" id="IPR001753">
    <property type="entry name" value="Enoyl-CoA_hydra/iso"/>
</dbReference>
<reference evidence="6 7" key="1">
    <citation type="journal article" date="2020" name="bioRxiv">
        <title>Whole genome comparisons of ergot fungi reveals the divergence and evolution of species within the genus Claviceps are the result of varying mechanisms driving genome evolution and host range expansion.</title>
        <authorList>
            <person name="Wyka S.A."/>
            <person name="Mondo S.J."/>
            <person name="Liu M."/>
            <person name="Dettman J."/>
            <person name="Nalam V."/>
            <person name="Broders K.D."/>
        </authorList>
    </citation>
    <scope>NUCLEOTIDE SEQUENCE [LARGE SCALE GENOMIC DNA]</scope>
    <source>
        <strain evidence="6 7">Clav52</strain>
    </source>
</reference>
<dbReference type="InterPro" id="IPR029045">
    <property type="entry name" value="ClpP/crotonase-like_dom_sf"/>
</dbReference>
<keyword evidence="5" id="KW-0413">Isomerase</keyword>
<dbReference type="EMBL" id="SRRH01000183">
    <property type="protein sequence ID" value="KAG6295863.1"/>
    <property type="molecule type" value="Genomic_DNA"/>
</dbReference>
<evidence type="ECO:0000256" key="2">
    <source>
        <dbReference type="ARBA" id="ARBA00005005"/>
    </source>
</evidence>
<dbReference type="Proteomes" id="UP000707071">
    <property type="component" value="Unassembled WGS sequence"/>
</dbReference>
<organism evidence="6 7">
    <name type="scientific">Claviceps aff. purpurea</name>
    <dbReference type="NCBI Taxonomy" id="1967640"/>
    <lineage>
        <taxon>Eukaryota</taxon>
        <taxon>Fungi</taxon>
        <taxon>Dikarya</taxon>
        <taxon>Ascomycota</taxon>
        <taxon>Pezizomycotina</taxon>
        <taxon>Sordariomycetes</taxon>
        <taxon>Hypocreomycetidae</taxon>
        <taxon>Hypocreales</taxon>
        <taxon>Clavicipitaceae</taxon>
        <taxon>Claviceps</taxon>
    </lineage>
</organism>
<dbReference type="InterPro" id="IPR051053">
    <property type="entry name" value="ECH/Chromodomain_protein"/>
</dbReference>
<dbReference type="SUPFAM" id="SSF52096">
    <property type="entry name" value="ClpP/crotonase"/>
    <property type="match status" value="1"/>
</dbReference>
<proteinExistence type="inferred from homology"/>
<evidence type="ECO:0008006" key="8">
    <source>
        <dbReference type="Google" id="ProtNLM"/>
    </source>
</evidence>
<sequence>MNSNKTISVEYRGRVAILTICNEKKLGALSHDEYLALAVALNEIAMRDEVVTTVLTGTGWFYSAGADATAAREAPTLHNPNHCQWFQNYAALQLTITHAFSHHPKILVVGLNGPAIGFSAALIAWADFIYCAPHAYLFTPFSSLGLVAEGGASSALARRLGAARANEALLMGKKMDAEVLKACGFVNEIFDVGGSGSGSGSGNRGGDREQEARRRSLCFRDRVLKEVEEQLGEHLNGESILETKKLLRRLDRPLDDAQNVQEIFAGLDRFRRGIPQEEFRKLASGAKRHKL</sequence>
<evidence type="ECO:0000313" key="6">
    <source>
        <dbReference type="EMBL" id="KAG6295863.1"/>
    </source>
</evidence>
<keyword evidence="4" id="KW-0576">Peroxisome</keyword>
<dbReference type="FunFam" id="3.90.226.10:FF:000048">
    <property type="entry name" value="3,2-trans-enoyl-CoA isomerase"/>
    <property type="match status" value="1"/>
</dbReference>
<dbReference type="Gene3D" id="3.90.226.10">
    <property type="entry name" value="2-enoyl-CoA Hydratase, Chain A, domain 1"/>
    <property type="match status" value="1"/>
</dbReference>
<dbReference type="PANTHER" id="PTHR43684">
    <property type="match status" value="1"/>
</dbReference>
<dbReference type="Pfam" id="PF00378">
    <property type="entry name" value="ECH_1"/>
    <property type="match status" value="1"/>
</dbReference>
<evidence type="ECO:0000256" key="3">
    <source>
        <dbReference type="ARBA" id="ARBA00005254"/>
    </source>
</evidence>
<keyword evidence="7" id="KW-1185">Reference proteome</keyword>
<comment type="similarity">
    <text evidence="3">Belongs to the enoyl-CoA hydratase/isomerase family.</text>
</comment>
<accession>A0A9P7QGE1</accession>
<dbReference type="GO" id="GO:0006635">
    <property type="term" value="P:fatty acid beta-oxidation"/>
    <property type="evidence" value="ECO:0007669"/>
    <property type="project" value="TreeGrafter"/>
</dbReference>
<dbReference type="CDD" id="cd06558">
    <property type="entry name" value="crotonase-like"/>
    <property type="match status" value="1"/>
</dbReference>